<evidence type="ECO:0000313" key="1">
    <source>
        <dbReference type="EMBL" id="CSC59864.1"/>
    </source>
</evidence>
<organism evidence="1 2">
    <name type="scientific">Vibrio cholerae</name>
    <dbReference type="NCBI Taxonomy" id="666"/>
    <lineage>
        <taxon>Bacteria</taxon>
        <taxon>Pseudomonadati</taxon>
        <taxon>Pseudomonadota</taxon>
        <taxon>Gammaproteobacteria</taxon>
        <taxon>Vibrionales</taxon>
        <taxon>Vibrionaceae</taxon>
        <taxon>Vibrio</taxon>
    </lineage>
</organism>
<sequence>MNVSIHESLLKRESELNNPSVSLSSVSTSDIDAAENELNSLSEDSNLSFVLNKQKEAIKAVSPRNTETDISNALLGSINDAALELEIISGWTEGGKAMFTSALSGMFDNIAKNGVSGIELEDTLQIIILEAMVNAEQYGLTEWINKSDIKPCIEHLLESTGSASHGIHEDPWKTPENIAKGAEYILKSLLNSATISPGTLLHKVLNNSGLSTEEGIKNLYSQIKNNYHSSDGWLIFNNGTPSNKLSPLITMMIMSDVLKQEPALSRDEMNAILNLDRTGIEDIIKKTLGKNNIQEWIRDNNKWQIQTGNADEGGHGGQVDWIGNGLDLDDLESIYSNFPSRILSDEDIKDINRIGDNVKMIMQTLKYWFQILRDERVAIARNI</sequence>
<protein>
    <submittedName>
        <fullName evidence="1">Putative chaperone</fullName>
    </submittedName>
</protein>
<dbReference type="RefSeq" id="WP_053033555.1">
    <property type="nucleotide sequence ID" value="NZ_CWSO01000001.1"/>
</dbReference>
<proteinExistence type="predicted"/>
<dbReference type="EMBL" id="CWQJ01000023">
    <property type="protein sequence ID" value="CSC59864.1"/>
    <property type="molecule type" value="Genomic_DNA"/>
</dbReference>
<evidence type="ECO:0000313" key="2">
    <source>
        <dbReference type="Proteomes" id="UP000046067"/>
    </source>
</evidence>
<reference evidence="1 2" key="1">
    <citation type="submission" date="2015-07" db="EMBL/GenBank/DDBJ databases">
        <authorList>
            <consortium name="Pathogen Informatics"/>
        </authorList>
    </citation>
    <scope>NUCLEOTIDE SEQUENCE [LARGE SCALE GENOMIC DNA]</scope>
    <source>
        <strain evidence="1 2">A325</strain>
    </source>
</reference>
<dbReference type="AlphaFoldDB" id="A0A655Z4B9"/>
<accession>A0A655Z4B9</accession>
<gene>
    <name evidence="1" type="ORF">ERS013201_03026</name>
</gene>
<name>A0A655Z4B9_VIBCL</name>
<dbReference type="Proteomes" id="UP000046067">
    <property type="component" value="Unassembled WGS sequence"/>
</dbReference>